<dbReference type="OrthoDB" id="34589at2"/>
<sequence length="379" mass="44169">MTLSISDLKDILKNGENSHVEFKETNVRPESIAKELVAFLNFEGGTLFIGISDNGEILGVNDKNFEEWTMNICRNSIFPPIIPSYEELIIDDKKVIKIHVNKVSNKPYYVSTNNKYYIRVGSTSREPSQQELISLLQDYNALHFELTPMFNSSLKDISKIRIEEYFTKRGIEIDDFSNDELENLLFNTEIMVESNSKKYISLAGMLFFSKKPSLWLKNAGVQLVRFNGNDVTDEIIDKTLDFVNIHNKVSEKFEGIRRIDIYEYNKKVLREVIINAFAHRDWSLDGAKIRVYIFDHFIEVRSPGRIPDTLTLDRMKMGISYYRNPLIMQMLVDYGYADKIGRGIMSIIKFHEKNNLKLPEFEELGFEFRVKIFRITSQQ</sequence>
<keyword evidence="2" id="KW-0378">Hydrolase</keyword>
<dbReference type="Gene3D" id="3.30.950.30">
    <property type="entry name" value="Schlafen, AAA domain"/>
    <property type="match status" value="1"/>
</dbReference>
<dbReference type="Pfam" id="PF13749">
    <property type="entry name" value="HATPase_c_4"/>
    <property type="match status" value="1"/>
</dbReference>
<dbReference type="InterPro" id="IPR038475">
    <property type="entry name" value="RecG_C_sf"/>
</dbReference>
<dbReference type="PANTHER" id="PTHR30595">
    <property type="entry name" value="GLPR-RELATED TRANSCRIPTIONAL REPRESSOR"/>
    <property type="match status" value="1"/>
</dbReference>
<evidence type="ECO:0000259" key="1">
    <source>
        <dbReference type="Pfam" id="PF04326"/>
    </source>
</evidence>
<dbReference type="PANTHER" id="PTHR30595:SF6">
    <property type="entry name" value="SCHLAFEN ALBA-2 DOMAIN-CONTAINING PROTEIN"/>
    <property type="match status" value="1"/>
</dbReference>
<dbReference type="AlphaFoldDB" id="A0A1M5VFM5"/>
<reference evidence="2 3" key="1">
    <citation type="submission" date="2016-11" db="EMBL/GenBank/DDBJ databases">
        <authorList>
            <person name="Jaros S."/>
            <person name="Januszkiewicz K."/>
            <person name="Wedrychowicz H."/>
        </authorList>
    </citation>
    <scope>NUCLEOTIDE SEQUENCE [LARGE SCALE GENOMIC DNA]</scope>
    <source>
        <strain evidence="2 3">DSM 8605</strain>
    </source>
</reference>
<name>A0A1M5VFM5_9CLOT</name>
<protein>
    <submittedName>
        <fullName evidence="2">ATP-dependent DNA helicase RecG</fullName>
    </submittedName>
</protein>
<dbReference type="Pfam" id="PF04326">
    <property type="entry name" value="SLFN_AlbA_2"/>
    <property type="match status" value="1"/>
</dbReference>
<evidence type="ECO:0000313" key="3">
    <source>
        <dbReference type="Proteomes" id="UP000184447"/>
    </source>
</evidence>
<keyword evidence="2" id="KW-0347">Helicase</keyword>
<dbReference type="STRING" id="1121316.SAMN02745207_02272"/>
<dbReference type="InterPro" id="IPR007421">
    <property type="entry name" value="Schlafen_AlbA_2_dom"/>
</dbReference>
<organism evidence="2 3">
    <name type="scientific">Clostridium grantii DSM 8605</name>
    <dbReference type="NCBI Taxonomy" id="1121316"/>
    <lineage>
        <taxon>Bacteria</taxon>
        <taxon>Bacillati</taxon>
        <taxon>Bacillota</taxon>
        <taxon>Clostridia</taxon>
        <taxon>Eubacteriales</taxon>
        <taxon>Clostridiaceae</taxon>
        <taxon>Clostridium</taxon>
    </lineage>
</organism>
<dbReference type="EMBL" id="FQXM01000011">
    <property type="protein sequence ID" value="SHH73991.1"/>
    <property type="molecule type" value="Genomic_DNA"/>
</dbReference>
<accession>A0A1M5VFM5</accession>
<dbReference type="GO" id="GO:0004386">
    <property type="term" value="F:helicase activity"/>
    <property type="evidence" value="ECO:0007669"/>
    <property type="project" value="UniProtKB-KW"/>
</dbReference>
<keyword evidence="3" id="KW-1185">Reference proteome</keyword>
<proteinExistence type="predicted"/>
<keyword evidence="2" id="KW-0547">Nucleotide-binding</keyword>
<dbReference type="Gene3D" id="3.30.565.60">
    <property type="match status" value="1"/>
</dbReference>
<dbReference type="InterPro" id="IPR038461">
    <property type="entry name" value="Schlafen_AlbA_2_dom_sf"/>
</dbReference>
<gene>
    <name evidence="2" type="ORF">SAMN02745207_02272</name>
</gene>
<dbReference type="Proteomes" id="UP000184447">
    <property type="component" value="Unassembled WGS sequence"/>
</dbReference>
<keyword evidence="2" id="KW-0067">ATP-binding</keyword>
<evidence type="ECO:0000313" key="2">
    <source>
        <dbReference type="EMBL" id="SHH73991.1"/>
    </source>
</evidence>
<dbReference type="RefSeq" id="WP_073338548.1">
    <property type="nucleotide sequence ID" value="NZ_FQXM01000011.1"/>
</dbReference>
<feature type="domain" description="Schlafen AlbA-2" evidence="1">
    <location>
        <begin position="16"/>
        <end position="126"/>
    </location>
</feature>